<dbReference type="EMBL" id="JASXSV010000014">
    <property type="protein sequence ID" value="MDP0589441.1"/>
    <property type="molecule type" value="Genomic_DNA"/>
</dbReference>
<comment type="caution">
    <text evidence="1">The sequence shown here is derived from an EMBL/GenBank/DDBJ whole genome shotgun (WGS) entry which is preliminary data.</text>
</comment>
<protein>
    <submittedName>
        <fullName evidence="1">Uncharacterized protein</fullName>
    </submittedName>
</protein>
<accession>A0AA90SN07</accession>
<organism evidence="1 2">
    <name type="scientific">Candidatus Endonucleibacter bathymodioli</name>
    <dbReference type="NCBI Taxonomy" id="539814"/>
    <lineage>
        <taxon>Bacteria</taxon>
        <taxon>Pseudomonadati</taxon>
        <taxon>Pseudomonadota</taxon>
        <taxon>Gammaproteobacteria</taxon>
        <taxon>Oceanospirillales</taxon>
        <taxon>Endozoicomonadaceae</taxon>
        <taxon>Candidatus Endonucleibacter</taxon>
    </lineage>
</organism>
<sequence>MKKQDLNVSFLDLMTAGMEQIKNSVNSAFTGRKNQHITISTENAGF</sequence>
<evidence type="ECO:0000313" key="1">
    <source>
        <dbReference type="EMBL" id="MDP0589441.1"/>
    </source>
</evidence>
<proteinExistence type="predicted"/>
<gene>
    <name evidence="1" type="ORF">QS748_09735</name>
</gene>
<reference evidence="1 2" key="1">
    <citation type="journal article" date="2023" name="bioRxiv">
        <title>An intranuclear bacterial parasite of deep-sea mussels expresses apoptosis inhibitors acquired from its host.</title>
        <authorList>
            <person name="Gonzalez Porras M.A."/>
            <person name="Assie A."/>
            <person name="Tietjen M."/>
            <person name="Violette M."/>
            <person name="Kleiner M."/>
            <person name="Gruber-Vodicka H."/>
            <person name="Dubilier N."/>
            <person name="Leisch N."/>
        </authorList>
    </citation>
    <scope>NUCLEOTIDE SEQUENCE [LARGE SCALE GENOMIC DNA]</scope>
    <source>
        <strain evidence="1">IAP13</strain>
    </source>
</reference>
<keyword evidence="2" id="KW-1185">Reference proteome</keyword>
<dbReference type="Proteomes" id="UP001178148">
    <property type="component" value="Unassembled WGS sequence"/>
</dbReference>
<name>A0AA90SN07_9GAMM</name>
<dbReference type="AlphaFoldDB" id="A0AA90SN07"/>
<evidence type="ECO:0000313" key="2">
    <source>
        <dbReference type="Proteomes" id="UP001178148"/>
    </source>
</evidence>